<accession>A0A9P3PGZ7</accession>
<evidence type="ECO:0000313" key="3">
    <source>
        <dbReference type="EMBL" id="GLB35758.1"/>
    </source>
</evidence>
<dbReference type="FunFam" id="1.20.1260.60:FF:000002">
    <property type="entry name" value="Vacuolar protein sorting-associated protein IST1"/>
    <property type="match status" value="1"/>
</dbReference>
<dbReference type="PANTHER" id="PTHR12161">
    <property type="entry name" value="IST1 FAMILY MEMBER"/>
    <property type="match status" value="1"/>
</dbReference>
<dbReference type="Gene3D" id="1.20.1260.60">
    <property type="entry name" value="Vacuolar protein sorting-associated protein Ist1"/>
    <property type="match status" value="1"/>
</dbReference>
<dbReference type="EMBL" id="BRPK01000003">
    <property type="protein sequence ID" value="GLB35758.1"/>
    <property type="molecule type" value="Genomic_DNA"/>
</dbReference>
<sequence>MPPWNASKAKIQLRLSVQRLKTLQQKKDAQAKSTRRDIATLLERGKVETARVKVEALIHEDIHVELLELLELYCELLLARFGLLDQNTREPDIGVKESVCSIIHAAPRTELKELHVLRDILMHKYGREFSIAVMENRDSCVSDRVMRKIDIATPSPELVDAYLYEIAKGYSIEWTPPNHKDSDSAEGGAKDSGSDADRKPADSLTGNTSELRPQASGTPPIDGDLQESKDLPAKPPPYTSAKPSKSSSASPEPAEDEFDVLAKRFAALKKR</sequence>
<feature type="compositionally biased region" description="Low complexity" evidence="2">
    <location>
        <begin position="239"/>
        <end position="252"/>
    </location>
</feature>
<dbReference type="InterPro" id="IPR005061">
    <property type="entry name" value="Ist1"/>
</dbReference>
<protein>
    <submittedName>
        <fullName evidence="3">Regulator of Vps4 activity in the MVB pathway</fullName>
    </submittedName>
</protein>
<feature type="region of interest" description="Disordered" evidence="2">
    <location>
        <begin position="174"/>
        <end position="257"/>
    </location>
</feature>
<dbReference type="Pfam" id="PF03398">
    <property type="entry name" value="Ist1"/>
    <property type="match status" value="1"/>
</dbReference>
<dbReference type="PANTHER" id="PTHR12161:SF5">
    <property type="entry name" value="IST1 HOMOLOG"/>
    <property type="match status" value="1"/>
</dbReference>
<dbReference type="Proteomes" id="UP001063166">
    <property type="component" value="Unassembled WGS sequence"/>
</dbReference>
<proteinExistence type="inferred from homology"/>
<gene>
    <name evidence="3" type="primary">IST1</name>
    <name evidence="3" type="ORF">LshimejAT787_0300460</name>
</gene>
<comment type="caution">
    <text evidence="3">The sequence shown here is derived from an EMBL/GenBank/DDBJ whole genome shotgun (WGS) entry which is preliminary data.</text>
</comment>
<dbReference type="GO" id="GO:0015031">
    <property type="term" value="P:protein transport"/>
    <property type="evidence" value="ECO:0007669"/>
    <property type="project" value="InterPro"/>
</dbReference>
<dbReference type="InterPro" id="IPR042277">
    <property type="entry name" value="IST1-like"/>
</dbReference>
<reference evidence="3" key="1">
    <citation type="submission" date="2022-07" db="EMBL/GenBank/DDBJ databases">
        <title>The genome of Lyophyllum shimeji provides insight into the initial evolution of ectomycorrhizal fungal genome.</title>
        <authorList>
            <person name="Kobayashi Y."/>
            <person name="Shibata T."/>
            <person name="Hirakawa H."/>
            <person name="Shigenobu S."/>
            <person name="Nishiyama T."/>
            <person name="Yamada A."/>
            <person name="Hasebe M."/>
            <person name="Kawaguchi M."/>
        </authorList>
    </citation>
    <scope>NUCLEOTIDE SEQUENCE</scope>
    <source>
        <strain evidence="3">AT787</strain>
    </source>
</reference>
<feature type="compositionally biased region" description="Basic and acidic residues" evidence="2">
    <location>
        <begin position="178"/>
        <end position="201"/>
    </location>
</feature>
<feature type="compositionally biased region" description="Polar residues" evidence="2">
    <location>
        <begin position="204"/>
        <end position="217"/>
    </location>
</feature>
<name>A0A9P3PGZ7_LYOSH</name>
<comment type="similarity">
    <text evidence="1">Belongs to the IST1 family.</text>
</comment>
<evidence type="ECO:0000256" key="1">
    <source>
        <dbReference type="ARBA" id="ARBA00005536"/>
    </source>
</evidence>
<keyword evidence="4" id="KW-1185">Reference proteome</keyword>
<dbReference type="AlphaFoldDB" id="A0A9P3PGZ7"/>
<dbReference type="OrthoDB" id="29853at2759"/>
<evidence type="ECO:0000256" key="2">
    <source>
        <dbReference type="SAM" id="MobiDB-lite"/>
    </source>
</evidence>
<evidence type="ECO:0000313" key="4">
    <source>
        <dbReference type="Proteomes" id="UP001063166"/>
    </source>
</evidence>
<organism evidence="3 4">
    <name type="scientific">Lyophyllum shimeji</name>
    <name type="common">Hon-shimeji</name>
    <name type="synonym">Tricholoma shimeji</name>
    <dbReference type="NCBI Taxonomy" id="47721"/>
    <lineage>
        <taxon>Eukaryota</taxon>
        <taxon>Fungi</taxon>
        <taxon>Dikarya</taxon>
        <taxon>Basidiomycota</taxon>
        <taxon>Agaricomycotina</taxon>
        <taxon>Agaricomycetes</taxon>
        <taxon>Agaricomycetidae</taxon>
        <taxon>Agaricales</taxon>
        <taxon>Tricholomatineae</taxon>
        <taxon>Lyophyllaceae</taxon>
        <taxon>Lyophyllum</taxon>
    </lineage>
</organism>